<keyword evidence="1" id="KW-0723">Serine/threonine-protein kinase</keyword>
<evidence type="ECO:0000256" key="7">
    <source>
        <dbReference type="PIRSR" id="PIRSR630616-2"/>
    </source>
</evidence>
<organism evidence="11 12">
    <name type="scientific">Pleodorina starrii</name>
    <dbReference type="NCBI Taxonomy" id="330485"/>
    <lineage>
        <taxon>Eukaryota</taxon>
        <taxon>Viridiplantae</taxon>
        <taxon>Chlorophyta</taxon>
        <taxon>core chlorophytes</taxon>
        <taxon>Chlorophyceae</taxon>
        <taxon>CS clade</taxon>
        <taxon>Chlamydomonadales</taxon>
        <taxon>Volvocaceae</taxon>
        <taxon>Pleodorina</taxon>
    </lineage>
</organism>
<proteinExistence type="predicted"/>
<dbReference type="InterPro" id="IPR011009">
    <property type="entry name" value="Kinase-like_dom_sf"/>
</dbReference>
<evidence type="ECO:0000256" key="8">
    <source>
        <dbReference type="PIRSR" id="PIRSR630616-3"/>
    </source>
</evidence>
<feature type="binding site" evidence="7">
    <location>
        <begin position="389"/>
        <end position="391"/>
    </location>
    <ligand>
        <name>ATP</name>
        <dbReference type="ChEBI" id="CHEBI:30616"/>
    </ligand>
</feature>
<feature type="region of interest" description="Disordered" evidence="9">
    <location>
        <begin position="687"/>
        <end position="710"/>
    </location>
</feature>
<dbReference type="PROSITE" id="PS00108">
    <property type="entry name" value="PROTEIN_KINASE_ST"/>
    <property type="match status" value="1"/>
</dbReference>
<feature type="cross-link" description="Glycyl lysine isopeptide (Lys-Gly) (interchain with G-Cter in SUMO2)" evidence="8">
    <location>
        <position position="438"/>
    </location>
</feature>
<keyword evidence="12" id="KW-1185">Reference proteome</keyword>
<feature type="compositionally biased region" description="Low complexity" evidence="9">
    <location>
        <begin position="113"/>
        <end position="135"/>
    </location>
</feature>
<dbReference type="EMBL" id="BRXU01000001">
    <property type="protein sequence ID" value="GLC48142.1"/>
    <property type="molecule type" value="Genomic_DNA"/>
</dbReference>
<dbReference type="InterPro" id="IPR008271">
    <property type="entry name" value="Ser/Thr_kinase_AS"/>
</dbReference>
<evidence type="ECO:0000256" key="5">
    <source>
        <dbReference type="ARBA" id="ARBA00022840"/>
    </source>
</evidence>
<feature type="region of interest" description="Disordered" evidence="9">
    <location>
        <begin position="107"/>
        <end position="210"/>
    </location>
</feature>
<evidence type="ECO:0000256" key="1">
    <source>
        <dbReference type="ARBA" id="ARBA00022527"/>
    </source>
</evidence>
<sequence length="710" mass="75394">MPGSRRLSKILDSSSSDIIDNAGDSTLPASRGKPKLVRLAALLFGSKKTKPSASVGRGAVSLDICLNSERCRQDGRPNASAQGVALTAPPRQSESRILAFLGSRLSDGSALGPSRTSPDESSSSSTATAFTEAPPHTQSSQCQQNAAAAAATPPSPGSSSTGGATSSASASSFTSPAAKPGPRSPNSVRALDPSEPLEAAPGPEPMSYHDTETAADVDSYSVQVQRPVTSAHPAGVDAVGGSRAVATPRGVVTLRAHVEAEAAAAAAETAAAAAAASAAASLPRRHTQLLACCSAAPEAMRRPCWCLEDYAVDRKLYRSNTASVYSALCLRSGQPVALKVFNLARVPANVVHMLIREIKIQLALVHKNIAMLYGAFQDLASQRLVLVQEFAANGDLLAVHRSLRRRMSEGQARSLVLRPLLEAVAHFHSQGIVHRDIKPDNLLFTSDWRLLVGDFGVAIDTTQERAVTRAGTVGYMAPEVERCPLKMQPEDNKWDPSLAYTTAAVRRRTDRAGGGLRGWVTAGRRGRCVAFIEWGWRGWAHARTHARRTSPAAIRRRPALPSRKCTRGSEAGAAKACPMSMRAGSARQVRFSALLPLLARSLARSRLLGCLTSCCRRRPAQDIWGIGCLTYLLLLGFPPFIEGSGGNNHSSSNLADSDGGDAGSGRALIFPASTSLRARDFISSALAERPEERPTARQLLQHPWMQLQQQ</sequence>
<feature type="region of interest" description="Disordered" evidence="9">
    <location>
        <begin position="71"/>
        <end position="92"/>
    </location>
</feature>
<dbReference type="PROSITE" id="PS50011">
    <property type="entry name" value="PROTEIN_KINASE_DOM"/>
    <property type="match status" value="1"/>
</dbReference>
<gene>
    <name evidence="11" type="primary">PLEST007466</name>
    <name evidence="11" type="ORF">PLESTB_000063900</name>
</gene>
<dbReference type="Gene3D" id="1.10.510.10">
    <property type="entry name" value="Transferase(Phosphotransferase) domain 1"/>
    <property type="match status" value="2"/>
</dbReference>
<keyword evidence="4" id="KW-0418">Kinase</keyword>
<feature type="compositionally biased region" description="Low complexity" evidence="9">
    <location>
        <begin position="146"/>
        <end position="178"/>
    </location>
</feature>
<evidence type="ECO:0000259" key="10">
    <source>
        <dbReference type="PROSITE" id="PS50011"/>
    </source>
</evidence>
<accession>A0A9W6BAK1</accession>
<dbReference type="InterPro" id="IPR000719">
    <property type="entry name" value="Prot_kinase_dom"/>
</dbReference>
<evidence type="ECO:0000256" key="9">
    <source>
        <dbReference type="SAM" id="MobiDB-lite"/>
    </source>
</evidence>
<name>A0A9W6BAK1_9CHLO</name>
<dbReference type="SUPFAM" id="SSF56112">
    <property type="entry name" value="Protein kinase-like (PK-like)"/>
    <property type="match status" value="2"/>
</dbReference>
<dbReference type="GO" id="GO:0005524">
    <property type="term" value="F:ATP binding"/>
    <property type="evidence" value="ECO:0007669"/>
    <property type="project" value="UniProtKB-KW"/>
</dbReference>
<evidence type="ECO:0000256" key="6">
    <source>
        <dbReference type="PIRSR" id="PIRSR630616-1"/>
    </source>
</evidence>
<keyword evidence="2" id="KW-0808">Transferase</keyword>
<evidence type="ECO:0000256" key="3">
    <source>
        <dbReference type="ARBA" id="ARBA00022741"/>
    </source>
</evidence>
<dbReference type="InterPro" id="IPR030616">
    <property type="entry name" value="Aur-like"/>
</dbReference>
<feature type="binding site" evidence="7">
    <location>
        <position position="339"/>
    </location>
    <ligand>
        <name>ATP</name>
        <dbReference type="ChEBI" id="CHEBI:30616"/>
    </ligand>
</feature>
<evidence type="ECO:0000313" key="12">
    <source>
        <dbReference type="Proteomes" id="UP001165080"/>
    </source>
</evidence>
<dbReference type="SMART" id="SM00220">
    <property type="entry name" value="S_TKc"/>
    <property type="match status" value="1"/>
</dbReference>
<keyword evidence="5 7" id="KW-0067">ATP-binding</keyword>
<dbReference type="Pfam" id="PF00069">
    <property type="entry name" value="Pkinase"/>
    <property type="match status" value="2"/>
</dbReference>
<dbReference type="AlphaFoldDB" id="A0A9W6BAK1"/>
<comment type="caution">
    <text evidence="11">The sequence shown here is derived from an EMBL/GenBank/DDBJ whole genome shotgun (WGS) entry which is preliminary data.</text>
</comment>
<feature type="binding site" evidence="7">
    <location>
        <position position="454"/>
    </location>
    <ligand>
        <name>ATP</name>
        <dbReference type="ChEBI" id="CHEBI:30616"/>
    </ligand>
</feature>
<protein>
    <recommendedName>
        <fullName evidence="10">Protein kinase domain-containing protein</fullName>
    </recommendedName>
</protein>
<evidence type="ECO:0000256" key="2">
    <source>
        <dbReference type="ARBA" id="ARBA00022679"/>
    </source>
</evidence>
<reference evidence="11 12" key="1">
    <citation type="journal article" date="2023" name="Commun. Biol.">
        <title>Reorganization of the ancestral sex-determining regions during the evolution of trioecy in Pleodorina starrii.</title>
        <authorList>
            <person name="Takahashi K."/>
            <person name="Suzuki S."/>
            <person name="Kawai-Toyooka H."/>
            <person name="Yamamoto K."/>
            <person name="Hamaji T."/>
            <person name="Ootsuki R."/>
            <person name="Yamaguchi H."/>
            <person name="Kawachi M."/>
            <person name="Higashiyama T."/>
            <person name="Nozaki H."/>
        </authorList>
    </citation>
    <scope>NUCLEOTIDE SEQUENCE [LARGE SCALE GENOMIC DNA]</scope>
    <source>
        <strain evidence="11 12">NIES-4479</strain>
    </source>
</reference>
<dbReference type="OrthoDB" id="377346at2759"/>
<evidence type="ECO:0000256" key="4">
    <source>
        <dbReference type="ARBA" id="ARBA00022777"/>
    </source>
</evidence>
<feature type="active site" description="Proton acceptor" evidence="6">
    <location>
        <position position="436"/>
    </location>
</feature>
<feature type="domain" description="Protein kinase" evidence="10">
    <location>
        <begin position="310"/>
        <end position="705"/>
    </location>
</feature>
<dbReference type="PANTHER" id="PTHR24350">
    <property type="entry name" value="SERINE/THREONINE-PROTEIN KINASE IAL-RELATED"/>
    <property type="match status" value="1"/>
</dbReference>
<keyword evidence="3 7" id="KW-0547">Nucleotide-binding</keyword>
<dbReference type="GO" id="GO:0004674">
    <property type="term" value="F:protein serine/threonine kinase activity"/>
    <property type="evidence" value="ECO:0007669"/>
    <property type="project" value="UniProtKB-KW"/>
</dbReference>
<evidence type="ECO:0000313" key="11">
    <source>
        <dbReference type="EMBL" id="GLC48142.1"/>
    </source>
</evidence>
<dbReference type="Proteomes" id="UP001165080">
    <property type="component" value="Unassembled WGS sequence"/>
</dbReference>
<feature type="compositionally biased region" description="Polar residues" evidence="9">
    <location>
        <begin position="136"/>
        <end position="145"/>
    </location>
</feature>